<feature type="domain" description="NAD-glutamate dehydrogenase ACT3" evidence="2">
    <location>
        <begin position="143"/>
        <end position="210"/>
    </location>
</feature>
<dbReference type="PANTHER" id="PTHR43403:SF1">
    <property type="entry name" value="NAD-SPECIFIC GLUTAMATE DEHYDROGENASE"/>
    <property type="match status" value="1"/>
</dbReference>
<dbReference type="InterPro" id="IPR007780">
    <property type="entry name" value="NAD_Glu_DH_bac"/>
</dbReference>
<dbReference type="Pfam" id="PF21076">
    <property type="entry name" value="GDH_ACT2"/>
    <property type="match status" value="1"/>
</dbReference>
<dbReference type="GO" id="GO:0004352">
    <property type="term" value="F:glutamate dehydrogenase (NAD+) activity"/>
    <property type="evidence" value="ECO:0007669"/>
    <property type="project" value="InterPro"/>
</dbReference>
<dbReference type="Pfam" id="PF21077">
    <property type="entry name" value="GDH_ACT3"/>
    <property type="match status" value="1"/>
</dbReference>
<dbReference type="GO" id="GO:0004069">
    <property type="term" value="F:L-aspartate:2-oxoglutarate aminotransferase activity"/>
    <property type="evidence" value="ECO:0007669"/>
    <property type="project" value="InterPro"/>
</dbReference>
<name>A0A382RUT8_9ZZZZ</name>
<evidence type="ECO:0000313" key="3">
    <source>
        <dbReference type="EMBL" id="SVD01052.1"/>
    </source>
</evidence>
<organism evidence="3">
    <name type="scientific">marine metagenome</name>
    <dbReference type="NCBI Taxonomy" id="408172"/>
    <lineage>
        <taxon>unclassified sequences</taxon>
        <taxon>metagenomes</taxon>
        <taxon>ecological metagenomes</taxon>
    </lineage>
</organism>
<evidence type="ECO:0000259" key="2">
    <source>
        <dbReference type="Pfam" id="PF21077"/>
    </source>
</evidence>
<dbReference type="PANTHER" id="PTHR43403">
    <property type="entry name" value="NAD-SPECIFIC GLUTAMATE DEHYDROGENASE"/>
    <property type="match status" value="1"/>
</dbReference>
<dbReference type="InterPro" id="IPR049064">
    <property type="entry name" value="NAD_Glu_DH_ACT3"/>
</dbReference>
<dbReference type="InterPro" id="IPR049062">
    <property type="entry name" value="NAD_Glu_DH_ACT2"/>
</dbReference>
<dbReference type="InterPro" id="IPR049058">
    <property type="entry name" value="NAD_Glu_DH_HM2"/>
</dbReference>
<dbReference type="EMBL" id="UINC01124123">
    <property type="protein sequence ID" value="SVD01052.1"/>
    <property type="molecule type" value="Genomic_DNA"/>
</dbReference>
<evidence type="ECO:0008006" key="4">
    <source>
        <dbReference type="Google" id="ProtNLM"/>
    </source>
</evidence>
<dbReference type="Pfam" id="PF21079">
    <property type="entry name" value="GDH_HM2"/>
    <property type="match status" value="1"/>
</dbReference>
<accession>A0A382RUT8</accession>
<sequence length="318" mass="36738">EQFGFAFIVLPRSYYSDDLRGEVRNLLRKRFESRSIDDGVYSGSDDTVAIHYFLTGTKSLSDPERETIRNEIEQAAQPWSARLKDELFSRLGEEKARPLYSLYRDAFPRRYREETSVARAVKDIELLEGLSEDNPFACEVFREKQDKRLGITRLRIVERKASLLSDILPILDYLGLIVIDQYPTTVTVSGRPESVVSTFRLRGVKNMNVDLMNRRNRLSAAIRSANLGAMDNDPLNRLLLRADIPWTYVTLIRSYHLYARQVGSPYGLEAVLEALERNSDVVRSLTEYFRIKFDPSIDGLDPDNVCDKRRDLIERSER</sequence>
<dbReference type="AlphaFoldDB" id="A0A382RUT8"/>
<feature type="domain" description="NAD-glutamate dehydrogenase ACT2" evidence="1">
    <location>
        <begin position="2"/>
        <end position="79"/>
    </location>
</feature>
<feature type="non-terminal residue" evidence="3">
    <location>
        <position position="318"/>
    </location>
</feature>
<proteinExistence type="predicted"/>
<dbReference type="GO" id="GO:0006538">
    <property type="term" value="P:L-glutamate catabolic process"/>
    <property type="evidence" value="ECO:0007669"/>
    <property type="project" value="InterPro"/>
</dbReference>
<dbReference type="InterPro" id="IPR049056">
    <property type="entry name" value="NAD_Glu_DH_HM3"/>
</dbReference>
<protein>
    <recommendedName>
        <fullName evidence="4">NAD-glutamate dehydrogenase</fullName>
    </recommendedName>
</protein>
<feature type="non-terminal residue" evidence="3">
    <location>
        <position position="1"/>
    </location>
</feature>
<dbReference type="Pfam" id="PF21078">
    <property type="entry name" value="GDH_HM3"/>
    <property type="match status" value="1"/>
</dbReference>
<evidence type="ECO:0000259" key="1">
    <source>
        <dbReference type="Pfam" id="PF21076"/>
    </source>
</evidence>
<gene>
    <name evidence="3" type="ORF">METZ01_LOCUS353906</name>
</gene>
<reference evidence="3" key="1">
    <citation type="submission" date="2018-05" db="EMBL/GenBank/DDBJ databases">
        <authorList>
            <person name="Lanie J.A."/>
            <person name="Ng W.-L."/>
            <person name="Kazmierczak K.M."/>
            <person name="Andrzejewski T.M."/>
            <person name="Davidsen T.M."/>
            <person name="Wayne K.J."/>
            <person name="Tettelin H."/>
            <person name="Glass J.I."/>
            <person name="Rusch D."/>
            <person name="Podicherti R."/>
            <person name="Tsui H.-C.T."/>
            <person name="Winkler M.E."/>
        </authorList>
    </citation>
    <scope>NUCLEOTIDE SEQUENCE</scope>
</reference>